<dbReference type="PIRSF" id="PIRSF021438">
    <property type="entry name" value="DltD"/>
    <property type="match status" value="1"/>
</dbReference>
<name>A0A0R1TSQ4_9LACO</name>
<evidence type="ECO:0000313" key="4">
    <source>
        <dbReference type="Proteomes" id="UP000051048"/>
    </source>
</evidence>
<keyword evidence="2" id="KW-0812">Transmembrane</keyword>
<reference evidence="3 4" key="1">
    <citation type="journal article" date="2015" name="Genome Announc.">
        <title>Expanding the biotechnology potential of lactobacilli through comparative genomics of 213 strains and associated genera.</title>
        <authorList>
            <person name="Sun Z."/>
            <person name="Harris H.M."/>
            <person name="McCann A."/>
            <person name="Guo C."/>
            <person name="Argimon S."/>
            <person name="Zhang W."/>
            <person name="Yang X."/>
            <person name="Jeffery I.B."/>
            <person name="Cooney J.C."/>
            <person name="Kagawa T.F."/>
            <person name="Liu W."/>
            <person name="Song Y."/>
            <person name="Salvetti E."/>
            <person name="Wrobel A."/>
            <person name="Rasinkangas P."/>
            <person name="Parkhill J."/>
            <person name="Rea M.C."/>
            <person name="O'Sullivan O."/>
            <person name="Ritari J."/>
            <person name="Douillard F.P."/>
            <person name="Paul Ross R."/>
            <person name="Yang R."/>
            <person name="Briner A.E."/>
            <person name="Felis G.E."/>
            <person name="de Vos W.M."/>
            <person name="Barrangou R."/>
            <person name="Klaenhammer T.R."/>
            <person name="Caufield P.W."/>
            <person name="Cui Y."/>
            <person name="Zhang H."/>
            <person name="O'Toole P.W."/>
        </authorList>
    </citation>
    <scope>NUCLEOTIDE SEQUENCE [LARGE SCALE GENOMIC DNA]</scope>
    <source>
        <strain evidence="3 4">DSM 15833</strain>
    </source>
</reference>
<keyword evidence="1 2" id="KW-0472">Membrane</keyword>
<dbReference type="RefSeq" id="WP_025020983.1">
    <property type="nucleotide sequence ID" value="NZ_AZFH01000015.1"/>
</dbReference>
<dbReference type="STRING" id="1423740.FC36_GL000756"/>
<dbReference type="InterPro" id="IPR006998">
    <property type="entry name" value="DltD"/>
</dbReference>
<dbReference type="PANTHER" id="PTHR40039:SF1">
    <property type="entry name" value="PROTEIN DLTD"/>
    <property type="match status" value="1"/>
</dbReference>
<gene>
    <name evidence="3" type="ORF">FC36_GL000756</name>
</gene>
<keyword evidence="1" id="KW-1003">Cell membrane</keyword>
<keyword evidence="2" id="KW-1133">Transmembrane helix</keyword>
<comment type="pathway">
    <text evidence="1">Cell wall biogenesis; lipoteichoic acid biosynthesis.</text>
</comment>
<dbReference type="UniPathway" id="UPA00556"/>
<dbReference type="OrthoDB" id="1700484at2"/>
<proteinExistence type="inferred from homology"/>
<dbReference type="AlphaFoldDB" id="A0A0R1TSQ4"/>
<dbReference type="PATRIC" id="fig|1423740.3.peg.803"/>
<dbReference type="InterPro" id="IPR023896">
    <property type="entry name" value="LTA_DltD"/>
</dbReference>
<dbReference type="Pfam" id="PF04914">
    <property type="entry name" value="DltD"/>
    <property type="match status" value="1"/>
</dbReference>
<dbReference type="GO" id="GO:0005886">
    <property type="term" value="C:plasma membrane"/>
    <property type="evidence" value="ECO:0007669"/>
    <property type="project" value="UniProtKB-UniRule"/>
</dbReference>
<sequence length="416" mass="47249">MKKRLWNIFGPVILAGLILIGLLFIPFNTGKSSQSTLDKAAVSLNKNIFKGESVKQSALAKNYVPFFGSSELSRLDAFHPAVLAKKYHRSYRPFLLGNAGSQSLSQYLGMQEIKGQLQGKKAVFIISPQWFVKGGANPLAFAQYYSNLEFVDFALGAQNTTTDRFAASRLLALRANQAGYLERTVLKRIAKGQHLTTWQKVALKLKRNQLLKEDGLFSTLTLKGKNLAKVNKQMKSLPKTYNYQVLNKLALKQGRKSTSSNNLGIANKFWKRRLEKKLPELKDSQKNFNYTKSVEYGDFQLVLNQFAQSKTDVLFIIPPINKKWSTYTGLSLPMVDKTVGKLRYQLQSQGFNNVLDLSKDGGQEYFMQDTIHLGWRGWLRVDQAVKPFLETKASPTNYHLNNYFYSKAWQNKSQVK</sequence>
<comment type="similarity">
    <text evidence="1">Belongs to the DltD family.</text>
</comment>
<dbReference type="Proteomes" id="UP000051048">
    <property type="component" value="Unassembled WGS sequence"/>
</dbReference>
<dbReference type="PANTHER" id="PTHR40039">
    <property type="entry name" value="PROTEIN DLTD"/>
    <property type="match status" value="1"/>
</dbReference>
<dbReference type="EMBL" id="AZFH01000015">
    <property type="protein sequence ID" value="KRL83188.1"/>
    <property type="molecule type" value="Genomic_DNA"/>
</dbReference>
<dbReference type="NCBIfam" id="TIGR04092">
    <property type="entry name" value="LTA_DltD"/>
    <property type="match status" value="1"/>
</dbReference>
<evidence type="ECO:0000256" key="2">
    <source>
        <dbReference type="SAM" id="Phobius"/>
    </source>
</evidence>
<protein>
    <recommendedName>
        <fullName evidence="1">Protein DltD</fullName>
    </recommendedName>
</protein>
<evidence type="ECO:0000256" key="1">
    <source>
        <dbReference type="PIRNR" id="PIRNR021438"/>
    </source>
</evidence>
<organism evidence="3 4">
    <name type="scientific">Ligilactobacillus equi DSM 15833 = JCM 10991</name>
    <dbReference type="NCBI Taxonomy" id="1423740"/>
    <lineage>
        <taxon>Bacteria</taxon>
        <taxon>Bacillati</taxon>
        <taxon>Bacillota</taxon>
        <taxon>Bacilli</taxon>
        <taxon>Lactobacillales</taxon>
        <taxon>Lactobacillaceae</taxon>
        <taxon>Ligilactobacillus</taxon>
    </lineage>
</organism>
<evidence type="ECO:0000313" key="3">
    <source>
        <dbReference type="EMBL" id="KRL83188.1"/>
    </source>
</evidence>
<feature type="transmembrane region" description="Helical" evidence="2">
    <location>
        <begin position="7"/>
        <end position="27"/>
    </location>
</feature>
<dbReference type="GO" id="GO:0070395">
    <property type="term" value="P:lipoteichoic acid biosynthetic process"/>
    <property type="evidence" value="ECO:0007669"/>
    <property type="project" value="UniProtKB-UniRule"/>
</dbReference>
<accession>A0A0R1TSQ4</accession>
<comment type="caution">
    <text evidence="3">The sequence shown here is derived from an EMBL/GenBank/DDBJ whole genome shotgun (WGS) entry which is preliminary data.</text>
</comment>